<keyword evidence="6 8" id="KW-1133">Transmembrane helix</keyword>
<sequence>MNKHFRRGLAKGVPIAIGYMPIAIAYGVLSSVYGMPAWFVLASSAIVYAGSAQFMAANLMITGTGVWEIILTTLVVNSRNLLLAAGLAHNLEAGATKSERLAVGSLTTDELFSVALLEKHQALPPAYVIGIGLSGYLSWVVGTAFGIGLTDLLPPALASSMGIGLYAMFLGLLVPALREQPQARLVTLIAVTMNLLLYALATLLGIGHGLTIFIATVSAVALVTAAKKRLQW</sequence>
<dbReference type="RefSeq" id="WP_159822799.1">
    <property type="nucleotide sequence ID" value="NZ_CABWNB010000002.1"/>
</dbReference>
<comment type="subcellular location">
    <subcellularLocation>
        <location evidence="1">Cell membrane</location>
        <topology evidence="1">Multi-pass membrane protein</topology>
    </subcellularLocation>
</comment>
<evidence type="ECO:0000256" key="2">
    <source>
        <dbReference type="ARBA" id="ARBA00010735"/>
    </source>
</evidence>
<dbReference type="GO" id="GO:1903785">
    <property type="term" value="P:L-valine transmembrane transport"/>
    <property type="evidence" value="ECO:0007669"/>
    <property type="project" value="TreeGrafter"/>
</dbReference>
<evidence type="ECO:0000256" key="7">
    <source>
        <dbReference type="ARBA" id="ARBA00023136"/>
    </source>
</evidence>
<dbReference type="PANTHER" id="PTHR34979:SF1">
    <property type="entry name" value="INNER MEMBRANE PROTEIN YGAZ"/>
    <property type="match status" value="1"/>
</dbReference>
<name>A0A841R219_9FIRM</name>
<feature type="transmembrane region" description="Helical" evidence="8">
    <location>
        <begin position="156"/>
        <end position="176"/>
    </location>
</feature>
<organism evidence="9 10">
    <name type="scientific">Negativicoccus succinicivorans</name>
    <dbReference type="NCBI Taxonomy" id="620903"/>
    <lineage>
        <taxon>Bacteria</taxon>
        <taxon>Bacillati</taxon>
        <taxon>Bacillota</taxon>
        <taxon>Negativicutes</taxon>
        <taxon>Veillonellales</taxon>
        <taxon>Veillonellaceae</taxon>
        <taxon>Negativicoccus</taxon>
    </lineage>
</organism>
<comment type="caution">
    <text evidence="9">The sequence shown here is derived from an EMBL/GenBank/DDBJ whole genome shotgun (WGS) entry which is preliminary data.</text>
</comment>
<evidence type="ECO:0000256" key="3">
    <source>
        <dbReference type="ARBA" id="ARBA00022448"/>
    </source>
</evidence>
<proteinExistence type="inferred from homology"/>
<dbReference type="OrthoDB" id="3177005at2"/>
<dbReference type="EMBL" id="JACHHI010000003">
    <property type="protein sequence ID" value="MBB6477836.1"/>
    <property type="molecule type" value="Genomic_DNA"/>
</dbReference>
<evidence type="ECO:0000256" key="8">
    <source>
        <dbReference type="SAM" id="Phobius"/>
    </source>
</evidence>
<evidence type="ECO:0000256" key="5">
    <source>
        <dbReference type="ARBA" id="ARBA00022692"/>
    </source>
</evidence>
<feature type="transmembrane region" description="Helical" evidence="8">
    <location>
        <begin position="126"/>
        <end position="150"/>
    </location>
</feature>
<evidence type="ECO:0000313" key="9">
    <source>
        <dbReference type="EMBL" id="MBB6477836.1"/>
    </source>
</evidence>
<dbReference type="Proteomes" id="UP000591941">
    <property type="component" value="Unassembled WGS sequence"/>
</dbReference>
<dbReference type="AlphaFoldDB" id="A0A841R219"/>
<keyword evidence="5 8" id="KW-0812">Transmembrane</keyword>
<evidence type="ECO:0000256" key="6">
    <source>
        <dbReference type="ARBA" id="ARBA00022989"/>
    </source>
</evidence>
<dbReference type="GeneID" id="93486151"/>
<evidence type="ECO:0000256" key="1">
    <source>
        <dbReference type="ARBA" id="ARBA00004651"/>
    </source>
</evidence>
<keyword evidence="7 8" id="KW-0472">Membrane</keyword>
<dbReference type="GO" id="GO:0005886">
    <property type="term" value="C:plasma membrane"/>
    <property type="evidence" value="ECO:0007669"/>
    <property type="project" value="UniProtKB-SubCell"/>
</dbReference>
<evidence type="ECO:0000256" key="4">
    <source>
        <dbReference type="ARBA" id="ARBA00022475"/>
    </source>
</evidence>
<keyword evidence="3" id="KW-0813">Transport</keyword>
<protein>
    <submittedName>
        <fullName evidence="9">4-azaleucine resistance transporter AzlC</fullName>
    </submittedName>
</protein>
<feature type="transmembrane region" description="Helical" evidence="8">
    <location>
        <begin position="206"/>
        <end position="226"/>
    </location>
</feature>
<gene>
    <name evidence="9" type="ORF">HNR45_000869</name>
</gene>
<accession>A0A841R219</accession>
<feature type="transmembrane region" description="Helical" evidence="8">
    <location>
        <begin position="12"/>
        <end position="33"/>
    </location>
</feature>
<dbReference type="InterPro" id="IPR011606">
    <property type="entry name" value="Brnchd-chn_aa_trnsp_permease"/>
</dbReference>
<keyword evidence="4" id="KW-1003">Cell membrane</keyword>
<dbReference type="PANTHER" id="PTHR34979">
    <property type="entry name" value="INNER MEMBRANE PROTEIN YGAZ"/>
    <property type="match status" value="1"/>
</dbReference>
<keyword evidence="10" id="KW-1185">Reference proteome</keyword>
<evidence type="ECO:0000313" key="10">
    <source>
        <dbReference type="Proteomes" id="UP000591941"/>
    </source>
</evidence>
<dbReference type="Pfam" id="PF03591">
    <property type="entry name" value="AzlC"/>
    <property type="match status" value="1"/>
</dbReference>
<reference evidence="9 10" key="1">
    <citation type="submission" date="2020-08" db="EMBL/GenBank/DDBJ databases">
        <title>Genomic Encyclopedia of Type Strains, Phase IV (KMG-IV): sequencing the most valuable type-strain genomes for metagenomic binning, comparative biology and taxonomic classification.</title>
        <authorList>
            <person name="Goeker M."/>
        </authorList>
    </citation>
    <scope>NUCLEOTIDE SEQUENCE [LARGE SCALE GENOMIC DNA]</scope>
    <source>
        <strain evidence="9 10">DSM 21255</strain>
    </source>
</reference>
<comment type="similarity">
    <text evidence="2">Belongs to the AzlC family.</text>
</comment>